<reference evidence="3" key="1">
    <citation type="journal article" date="2019" name="Int. J. Syst. Evol. Microbiol.">
        <title>The Global Catalogue of Microorganisms (GCM) 10K type strain sequencing project: providing services to taxonomists for standard genome sequencing and annotation.</title>
        <authorList>
            <consortium name="The Broad Institute Genomics Platform"/>
            <consortium name="The Broad Institute Genome Sequencing Center for Infectious Disease"/>
            <person name="Wu L."/>
            <person name="Ma J."/>
        </authorList>
    </citation>
    <scope>NUCLEOTIDE SEQUENCE [LARGE SCALE GENOMIC DNA]</scope>
    <source>
        <strain evidence="3">JCM 17326</strain>
    </source>
</reference>
<dbReference type="Gene3D" id="1.10.260.40">
    <property type="entry name" value="lambda repressor-like DNA-binding domains"/>
    <property type="match status" value="1"/>
</dbReference>
<dbReference type="EMBL" id="BAABDQ010000016">
    <property type="protein sequence ID" value="GAA3575756.1"/>
    <property type="molecule type" value="Genomic_DNA"/>
</dbReference>
<sequence length="574" mass="62106">MTQIPPQFWSGPVVAAALAECDLPTILEEVRRAHGWTQGQLAEAVGYSQSWVSKVLRGRQPLTLDQVREISIQIGVPLHLLRFGARGDDDPTKRRDFGKAVALTALAGVALPKRPDVDETTAATLTSITGAQRRLEAVTPARELAPPAVAQVDLASRVLGRASRSPHADEIRAGLSEAAGFAAWVHADMQDTGSARFYYRRAIDIARQADNVLLAAYMIGSLAAFEIEAEDPLIGLNLLARARREIGDRPPAIARAWLSSLEALGHATARDEAAALQALKAAESAVRAGERAVAPPWPWAFPFDHAKLAGYRALVMVGLKRPAEAVAAFNESLSSAQPGAKQRGVLVTEVRPLRLCRDTTRRRCIWRPTRSLWGRRMGPSASCTGSRISAERMPGRRPAPCARSTNVFTPHCCRGIMVRIAVSGHRGLPEETAVLIDRAIREALSDYLPDVCGLSCLADGADQIFARGVLDVGGVLEAVIPAKEYRDGLPSECHAAYDELLGRAARTHRLAFVESTSKSHMTASARMLDDADVLFAVWDGQPARGYGGTADVVAEARRREVPVRVLWPEGARRD</sequence>
<organism evidence="2 3">
    <name type="scientific">Nonomuraea rosea</name>
    <dbReference type="NCBI Taxonomy" id="638574"/>
    <lineage>
        <taxon>Bacteria</taxon>
        <taxon>Bacillati</taxon>
        <taxon>Actinomycetota</taxon>
        <taxon>Actinomycetes</taxon>
        <taxon>Streptosporangiales</taxon>
        <taxon>Streptosporangiaceae</taxon>
        <taxon>Nonomuraea</taxon>
    </lineage>
</organism>
<dbReference type="Pfam" id="PF13560">
    <property type="entry name" value="HTH_31"/>
    <property type="match status" value="1"/>
</dbReference>
<dbReference type="InterPro" id="IPR001387">
    <property type="entry name" value="Cro/C1-type_HTH"/>
</dbReference>
<dbReference type="Gene3D" id="3.40.50.450">
    <property type="match status" value="1"/>
</dbReference>
<proteinExistence type="predicted"/>
<dbReference type="PROSITE" id="PS50943">
    <property type="entry name" value="HTH_CROC1"/>
    <property type="match status" value="1"/>
</dbReference>
<protein>
    <recommendedName>
        <fullName evidence="1">HTH cro/C1-type domain-containing protein</fullName>
    </recommendedName>
</protein>
<feature type="domain" description="HTH cro/C1-type" evidence="1">
    <location>
        <begin position="27"/>
        <end position="81"/>
    </location>
</feature>
<dbReference type="CDD" id="cd00093">
    <property type="entry name" value="HTH_XRE"/>
    <property type="match status" value="1"/>
</dbReference>
<name>A0ABP6Y180_9ACTN</name>
<gene>
    <name evidence="2" type="ORF">GCM10022419_066160</name>
</gene>
<dbReference type="SMART" id="SM00530">
    <property type="entry name" value="HTH_XRE"/>
    <property type="match status" value="1"/>
</dbReference>
<dbReference type="InterPro" id="IPR010982">
    <property type="entry name" value="Lambda_DNA-bd_dom_sf"/>
</dbReference>
<keyword evidence="3" id="KW-1185">Reference proteome</keyword>
<evidence type="ECO:0000259" key="1">
    <source>
        <dbReference type="PROSITE" id="PS50943"/>
    </source>
</evidence>
<accession>A0ABP6Y180</accession>
<dbReference type="Proteomes" id="UP001500630">
    <property type="component" value="Unassembled WGS sequence"/>
</dbReference>
<comment type="caution">
    <text evidence="2">The sequence shown here is derived from an EMBL/GenBank/DDBJ whole genome shotgun (WGS) entry which is preliminary data.</text>
</comment>
<dbReference type="SUPFAM" id="SSF102405">
    <property type="entry name" value="MCP/YpsA-like"/>
    <property type="match status" value="1"/>
</dbReference>
<evidence type="ECO:0000313" key="2">
    <source>
        <dbReference type="EMBL" id="GAA3575756.1"/>
    </source>
</evidence>
<dbReference type="SUPFAM" id="SSF47413">
    <property type="entry name" value="lambda repressor-like DNA-binding domains"/>
    <property type="match status" value="1"/>
</dbReference>
<dbReference type="RefSeq" id="WP_345567893.1">
    <property type="nucleotide sequence ID" value="NZ_BAABDQ010000016.1"/>
</dbReference>
<evidence type="ECO:0000313" key="3">
    <source>
        <dbReference type="Proteomes" id="UP001500630"/>
    </source>
</evidence>